<dbReference type="Gene3D" id="3.20.20.370">
    <property type="entry name" value="Glycoside hydrolase/deacetylase"/>
    <property type="match status" value="1"/>
</dbReference>
<feature type="compositionally biased region" description="Basic and acidic residues" evidence="1">
    <location>
        <begin position="343"/>
        <end position="352"/>
    </location>
</feature>
<sequence length="352" mass="39447">MANESYDVRSEFETGAFIMSLDTEQIWGYVDQMNDAQFHDRYPDALGAHEKLLACLCKAGVSATWFMVGGMALRGSEGMRDLRMAGLPEHWTSRIPSGDEASKPFWYRHSFVERLRKARPFQEIGLHGGLTHLIWTDADATREVVGRELAEGVKALEEASVRPLSFSYGREQEACYALLPVHGIKCYRGRTVTRAYQLGPTLHGAVARLFDEIRRATPPPVWPLETLPGLWSIPSSTFLYPIGASRSRVVGLRARVERFKRGLEAAARLRGIFHYCLHPENLTESPHGFSMFEEMLELLIRARDRGDIEVLTMTKAAARMERGRERELPSDALTGVSAGGSETDSKGHIHDS</sequence>
<dbReference type="STRING" id="234267.Acid_4864"/>
<dbReference type="SUPFAM" id="SSF88713">
    <property type="entry name" value="Glycoside hydrolase/deacetylase"/>
    <property type="match status" value="1"/>
</dbReference>
<dbReference type="EMBL" id="CP000473">
    <property type="protein sequence ID" value="ABJ85823.1"/>
    <property type="molecule type" value="Genomic_DNA"/>
</dbReference>
<feature type="region of interest" description="Disordered" evidence="1">
    <location>
        <begin position="320"/>
        <end position="352"/>
    </location>
</feature>
<dbReference type="KEGG" id="sus:Acid_4864"/>
<evidence type="ECO:0000256" key="1">
    <source>
        <dbReference type="SAM" id="MobiDB-lite"/>
    </source>
</evidence>
<dbReference type="InParanoid" id="Q01WZ2"/>
<dbReference type="AlphaFoldDB" id="Q01WZ2"/>
<dbReference type="InterPro" id="IPR011330">
    <property type="entry name" value="Glyco_hydro/deAcase_b/a-brl"/>
</dbReference>
<evidence type="ECO:0000313" key="2">
    <source>
        <dbReference type="EMBL" id="ABJ85823.1"/>
    </source>
</evidence>
<dbReference type="HOGENOM" id="CLU_071509_0_0_0"/>
<gene>
    <name evidence="2" type="ordered locus">Acid_4864</name>
</gene>
<dbReference type="GO" id="GO:0005975">
    <property type="term" value="P:carbohydrate metabolic process"/>
    <property type="evidence" value="ECO:0007669"/>
    <property type="project" value="InterPro"/>
</dbReference>
<reference evidence="2" key="1">
    <citation type="submission" date="2006-10" db="EMBL/GenBank/DDBJ databases">
        <title>Complete sequence of Solibacter usitatus Ellin6076.</title>
        <authorList>
            <consortium name="US DOE Joint Genome Institute"/>
            <person name="Copeland A."/>
            <person name="Lucas S."/>
            <person name="Lapidus A."/>
            <person name="Barry K."/>
            <person name="Detter J.C."/>
            <person name="Glavina del Rio T."/>
            <person name="Hammon N."/>
            <person name="Israni S."/>
            <person name="Dalin E."/>
            <person name="Tice H."/>
            <person name="Pitluck S."/>
            <person name="Thompson L.S."/>
            <person name="Brettin T."/>
            <person name="Bruce D."/>
            <person name="Han C."/>
            <person name="Tapia R."/>
            <person name="Gilna P."/>
            <person name="Schmutz J."/>
            <person name="Larimer F."/>
            <person name="Land M."/>
            <person name="Hauser L."/>
            <person name="Kyrpides N."/>
            <person name="Mikhailova N."/>
            <person name="Janssen P.H."/>
            <person name="Kuske C.R."/>
            <person name="Richardson P."/>
        </authorList>
    </citation>
    <scope>NUCLEOTIDE SEQUENCE</scope>
    <source>
        <strain evidence="2">Ellin6076</strain>
    </source>
</reference>
<dbReference type="eggNOG" id="COG0726">
    <property type="taxonomic scope" value="Bacteria"/>
</dbReference>
<proteinExistence type="predicted"/>
<evidence type="ECO:0008006" key="3">
    <source>
        <dbReference type="Google" id="ProtNLM"/>
    </source>
</evidence>
<accession>Q01WZ2</accession>
<protein>
    <recommendedName>
        <fullName evidence="3">Polysaccharide deacetylase</fullName>
    </recommendedName>
</protein>
<dbReference type="OrthoDB" id="108733at2"/>
<organism evidence="2">
    <name type="scientific">Solibacter usitatus (strain Ellin6076)</name>
    <dbReference type="NCBI Taxonomy" id="234267"/>
    <lineage>
        <taxon>Bacteria</taxon>
        <taxon>Pseudomonadati</taxon>
        <taxon>Acidobacteriota</taxon>
        <taxon>Terriglobia</taxon>
        <taxon>Bryobacterales</taxon>
        <taxon>Solibacteraceae</taxon>
        <taxon>Candidatus Solibacter</taxon>
    </lineage>
</organism>
<feature type="compositionally biased region" description="Basic and acidic residues" evidence="1">
    <location>
        <begin position="320"/>
        <end position="329"/>
    </location>
</feature>
<name>Q01WZ2_SOLUE</name>